<protein>
    <submittedName>
        <fullName evidence="3">Lipoate--protein ligase family protein</fullName>
    </submittedName>
</protein>
<dbReference type="SUPFAM" id="SSF55681">
    <property type="entry name" value="Class II aaRS and biotin synthetases"/>
    <property type="match status" value="1"/>
</dbReference>
<dbReference type="InterPro" id="IPR004562">
    <property type="entry name" value="LipoylTrfase_LipoateP_Ligase"/>
</dbReference>
<evidence type="ECO:0000256" key="1">
    <source>
        <dbReference type="ARBA" id="ARBA00005085"/>
    </source>
</evidence>
<evidence type="ECO:0000259" key="2">
    <source>
        <dbReference type="PROSITE" id="PS51733"/>
    </source>
</evidence>
<dbReference type="Pfam" id="PF21948">
    <property type="entry name" value="LplA-B_cat"/>
    <property type="match status" value="1"/>
</dbReference>
<reference evidence="3" key="1">
    <citation type="journal article" date="2020" name="mSystems">
        <title>Genome- and Community-Level Interaction Insights into Carbon Utilization and Element Cycling Functions of Hydrothermarchaeota in Hydrothermal Sediment.</title>
        <authorList>
            <person name="Zhou Z."/>
            <person name="Liu Y."/>
            <person name="Xu W."/>
            <person name="Pan J."/>
            <person name="Luo Z.H."/>
            <person name="Li M."/>
        </authorList>
    </citation>
    <scope>NUCLEOTIDE SEQUENCE [LARGE SCALE GENOMIC DNA]</scope>
    <source>
        <strain evidence="3">HyVt-76</strain>
    </source>
</reference>
<gene>
    <name evidence="3" type="ORF">ENL21_09150</name>
</gene>
<dbReference type="InterPro" id="IPR045864">
    <property type="entry name" value="aa-tRNA-synth_II/BPL/LPL"/>
</dbReference>
<dbReference type="PANTHER" id="PTHR12561">
    <property type="entry name" value="LIPOATE-PROTEIN LIGASE"/>
    <property type="match status" value="1"/>
</dbReference>
<dbReference type="EMBL" id="DRTD01000685">
    <property type="protein sequence ID" value="HHE55936.1"/>
    <property type="molecule type" value="Genomic_DNA"/>
</dbReference>
<comment type="pathway">
    <text evidence="1">Protein modification; protein lipoylation via exogenous pathway; protein N(6)-(lipoyl)lysine from lipoate: step 2/2.</text>
</comment>
<evidence type="ECO:0000313" key="3">
    <source>
        <dbReference type="EMBL" id="HHE55936.1"/>
    </source>
</evidence>
<dbReference type="AlphaFoldDB" id="A0A7V5H4X6"/>
<dbReference type="UniPathway" id="UPA00537">
    <property type="reaction ID" value="UER00595"/>
</dbReference>
<organism evidence="3">
    <name type="scientific">Caldithrix abyssi</name>
    <dbReference type="NCBI Taxonomy" id="187145"/>
    <lineage>
        <taxon>Bacteria</taxon>
        <taxon>Pseudomonadati</taxon>
        <taxon>Calditrichota</taxon>
        <taxon>Calditrichia</taxon>
        <taxon>Calditrichales</taxon>
        <taxon>Calditrichaceae</taxon>
        <taxon>Caldithrix</taxon>
    </lineage>
</organism>
<keyword evidence="3" id="KW-0436">Ligase</keyword>
<dbReference type="Proteomes" id="UP000886111">
    <property type="component" value="Unassembled WGS sequence"/>
</dbReference>
<dbReference type="GO" id="GO:0017118">
    <property type="term" value="F:lipoyltransferase activity"/>
    <property type="evidence" value="ECO:0007669"/>
    <property type="project" value="TreeGrafter"/>
</dbReference>
<dbReference type="Gene3D" id="3.30.930.10">
    <property type="entry name" value="Bira Bifunctional Protein, Domain 2"/>
    <property type="match status" value="1"/>
</dbReference>
<name>A0A7V5H4X6_CALAY</name>
<comment type="caution">
    <text evidence="3">The sequence shown here is derived from an EMBL/GenBank/DDBJ whole genome shotgun (WGS) entry which is preliminary data.</text>
</comment>
<dbReference type="PANTHER" id="PTHR12561:SF3">
    <property type="entry name" value="LIPOYLTRANSFERASE 1, MITOCHONDRIAL"/>
    <property type="match status" value="1"/>
</dbReference>
<dbReference type="GO" id="GO:0005737">
    <property type="term" value="C:cytoplasm"/>
    <property type="evidence" value="ECO:0007669"/>
    <property type="project" value="TreeGrafter"/>
</dbReference>
<dbReference type="GO" id="GO:0009249">
    <property type="term" value="P:protein lipoylation"/>
    <property type="evidence" value="ECO:0007669"/>
    <property type="project" value="InterPro"/>
</dbReference>
<accession>A0A7V5H4X6</accession>
<feature type="domain" description="BPL/LPL catalytic" evidence="2">
    <location>
        <begin position="1"/>
        <end position="108"/>
    </location>
</feature>
<dbReference type="PROSITE" id="PS51733">
    <property type="entry name" value="BPL_LPL_CATALYTIC"/>
    <property type="match status" value="1"/>
</dbReference>
<feature type="non-terminal residue" evidence="3">
    <location>
        <position position="108"/>
    </location>
</feature>
<dbReference type="InterPro" id="IPR004143">
    <property type="entry name" value="BPL_LPL_catalytic"/>
</dbReference>
<dbReference type="GO" id="GO:0016979">
    <property type="term" value="F:lipoate-protein ligase activity"/>
    <property type="evidence" value="ECO:0007669"/>
    <property type="project" value="TreeGrafter"/>
</dbReference>
<proteinExistence type="predicted"/>
<sequence length="108" mass="12369">MLEVNLPYCWQHAIPVFRRISGGGVVFHDEGNLNLSFITQYTLKNFNQYRSFLEPVVNYLISIGISLTIDQRNNLRLGSKKVSGNAQFISRNRMLSHGTLLINSDLKR</sequence>